<evidence type="ECO:0000313" key="1">
    <source>
        <dbReference type="EMBL" id="RVX00662.1"/>
    </source>
</evidence>
<dbReference type="Proteomes" id="UP000288805">
    <property type="component" value="Unassembled WGS sequence"/>
</dbReference>
<evidence type="ECO:0000313" key="2">
    <source>
        <dbReference type="Proteomes" id="UP000288805"/>
    </source>
</evidence>
<gene>
    <name evidence="1" type="ORF">CK203_030419</name>
</gene>
<reference evidence="1 2" key="1">
    <citation type="journal article" date="2018" name="PLoS Genet.">
        <title>Population sequencing reveals clonal diversity and ancestral inbreeding in the grapevine cultivar Chardonnay.</title>
        <authorList>
            <person name="Roach M.J."/>
            <person name="Johnson D.L."/>
            <person name="Bohlmann J."/>
            <person name="van Vuuren H.J."/>
            <person name="Jones S.J."/>
            <person name="Pretorius I.S."/>
            <person name="Schmidt S.A."/>
            <person name="Borneman A.R."/>
        </authorList>
    </citation>
    <scope>NUCLEOTIDE SEQUENCE [LARGE SCALE GENOMIC DNA]</scope>
    <source>
        <strain evidence="2">cv. Chardonnay</strain>
        <tissue evidence="1">Leaf</tissue>
    </source>
</reference>
<dbReference type="EMBL" id="QGNW01000080">
    <property type="protein sequence ID" value="RVX00662.1"/>
    <property type="molecule type" value="Genomic_DNA"/>
</dbReference>
<accession>A0A438IV95</accession>
<protein>
    <submittedName>
        <fullName evidence="1">Uncharacterized protein</fullName>
    </submittedName>
</protein>
<proteinExistence type="predicted"/>
<sequence>MAAKRGGRCWFAVESKSYEITAEVTGERPKGECLMLGHVKSWEDGGRRYKLEIRENKAGRRKKCFGRMGIVGRKTSFLGVGSQEESKGTAAFYGTGCSDGEYVRKAKKSYVEAVKTRGKKFGRQCGFN</sequence>
<comment type="caution">
    <text evidence="1">The sequence shown here is derived from an EMBL/GenBank/DDBJ whole genome shotgun (WGS) entry which is preliminary data.</text>
</comment>
<name>A0A438IV95_VITVI</name>
<dbReference type="AlphaFoldDB" id="A0A438IV95"/>
<organism evidence="1 2">
    <name type="scientific">Vitis vinifera</name>
    <name type="common">Grape</name>
    <dbReference type="NCBI Taxonomy" id="29760"/>
    <lineage>
        <taxon>Eukaryota</taxon>
        <taxon>Viridiplantae</taxon>
        <taxon>Streptophyta</taxon>
        <taxon>Embryophyta</taxon>
        <taxon>Tracheophyta</taxon>
        <taxon>Spermatophyta</taxon>
        <taxon>Magnoliopsida</taxon>
        <taxon>eudicotyledons</taxon>
        <taxon>Gunneridae</taxon>
        <taxon>Pentapetalae</taxon>
        <taxon>rosids</taxon>
        <taxon>Vitales</taxon>
        <taxon>Vitaceae</taxon>
        <taxon>Viteae</taxon>
        <taxon>Vitis</taxon>
    </lineage>
</organism>